<dbReference type="EMBL" id="BAAATM010000027">
    <property type="protein sequence ID" value="GAA2558200.1"/>
    <property type="molecule type" value="Genomic_DNA"/>
</dbReference>
<name>A0ABP6BGR7_9ACTN</name>
<reference evidence="2" key="1">
    <citation type="journal article" date="2019" name="Int. J. Syst. Evol. Microbiol.">
        <title>The Global Catalogue of Microorganisms (GCM) 10K type strain sequencing project: providing services to taxonomists for standard genome sequencing and annotation.</title>
        <authorList>
            <consortium name="The Broad Institute Genomics Platform"/>
            <consortium name="The Broad Institute Genome Sequencing Center for Infectious Disease"/>
            <person name="Wu L."/>
            <person name="Ma J."/>
        </authorList>
    </citation>
    <scope>NUCLEOTIDE SEQUENCE [LARGE SCALE GENOMIC DNA]</scope>
    <source>
        <strain evidence="2">JCM 6924</strain>
    </source>
</reference>
<keyword evidence="2" id="KW-1185">Reference proteome</keyword>
<evidence type="ECO:0008006" key="3">
    <source>
        <dbReference type="Google" id="ProtNLM"/>
    </source>
</evidence>
<evidence type="ECO:0000313" key="1">
    <source>
        <dbReference type="EMBL" id="GAA2558200.1"/>
    </source>
</evidence>
<gene>
    <name evidence="1" type="ORF">GCM10010423_70070</name>
</gene>
<proteinExistence type="predicted"/>
<evidence type="ECO:0000313" key="2">
    <source>
        <dbReference type="Proteomes" id="UP001501095"/>
    </source>
</evidence>
<dbReference type="Proteomes" id="UP001501095">
    <property type="component" value="Unassembled WGS sequence"/>
</dbReference>
<comment type="caution">
    <text evidence="1">The sequence shown here is derived from an EMBL/GenBank/DDBJ whole genome shotgun (WGS) entry which is preliminary data.</text>
</comment>
<sequence length="75" mass="7673">MTTTTEWADPNSPLGAFPANSSGARIGYARVSTKSGVSRTTLYKYVPELATGRDSLVVGSPSALPSVKATGRAAA</sequence>
<protein>
    <recommendedName>
        <fullName evidence="3">Resolvase/invertase-type recombinase catalytic domain-containing protein</fullName>
    </recommendedName>
</protein>
<organism evidence="1 2">
    <name type="scientific">Streptomyces levis</name>
    <dbReference type="NCBI Taxonomy" id="285566"/>
    <lineage>
        <taxon>Bacteria</taxon>
        <taxon>Bacillati</taxon>
        <taxon>Actinomycetota</taxon>
        <taxon>Actinomycetes</taxon>
        <taxon>Kitasatosporales</taxon>
        <taxon>Streptomycetaceae</taxon>
        <taxon>Streptomyces</taxon>
    </lineage>
</organism>
<accession>A0ABP6BGR7</accession>